<dbReference type="InterPro" id="IPR013656">
    <property type="entry name" value="PAS_4"/>
</dbReference>
<dbReference type="InterPro" id="IPR052162">
    <property type="entry name" value="Sensor_kinase/Photoreceptor"/>
</dbReference>
<dbReference type="Pfam" id="PF00512">
    <property type="entry name" value="HisKA"/>
    <property type="match status" value="1"/>
</dbReference>
<dbReference type="SMART" id="SM00065">
    <property type="entry name" value="GAF"/>
    <property type="match status" value="1"/>
</dbReference>
<dbReference type="PROSITE" id="PS50112">
    <property type="entry name" value="PAS"/>
    <property type="match status" value="12"/>
</dbReference>
<dbReference type="EMBL" id="QQBA01000002">
    <property type="protein sequence ID" value="RDI57457.1"/>
    <property type="molecule type" value="Genomic_DNA"/>
</dbReference>
<comment type="catalytic activity">
    <reaction evidence="1">
        <text>ATP + protein L-histidine = ADP + protein N-phospho-L-histidine.</text>
        <dbReference type="EC" id="2.7.13.3"/>
    </reaction>
</comment>
<feature type="domain" description="PAC" evidence="15">
    <location>
        <begin position="1802"/>
        <end position="1855"/>
    </location>
</feature>
<dbReference type="Proteomes" id="UP000321392">
    <property type="component" value="Unassembled WGS sequence"/>
</dbReference>
<keyword evidence="3 11" id="KW-0597">Phosphoprotein</keyword>
<dbReference type="SMART" id="SM00448">
    <property type="entry name" value="REC"/>
    <property type="match status" value="1"/>
</dbReference>
<feature type="domain" description="PAC" evidence="15">
    <location>
        <begin position="1424"/>
        <end position="1476"/>
    </location>
</feature>
<feature type="domain" description="PAS" evidence="14">
    <location>
        <begin position="410"/>
        <end position="480"/>
    </location>
</feature>
<dbReference type="GO" id="GO:0005524">
    <property type="term" value="F:ATP binding"/>
    <property type="evidence" value="ECO:0007669"/>
    <property type="project" value="UniProtKB-KW"/>
</dbReference>
<feature type="domain" description="PAS" evidence="14">
    <location>
        <begin position="802"/>
        <end position="860"/>
    </location>
</feature>
<evidence type="ECO:0000313" key="19">
    <source>
        <dbReference type="Proteomes" id="UP000321392"/>
    </source>
</evidence>
<keyword evidence="8" id="KW-0902">Two-component regulatory system</keyword>
<dbReference type="RefSeq" id="WP_158634637.1">
    <property type="nucleotide sequence ID" value="NZ_QQBA01000002.1"/>
</dbReference>
<evidence type="ECO:0000313" key="18">
    <source>
        <dbReference type="Proteomes" id="UP000254518"/>
    </source>
</evidence>
<dbReference type="PRINTS" id="PR00344">
    <property type="entry name" value="BCTRLSENSOR"/>
</dbReference>
<dbReference type="Proteomes" id="UP000254518">
    <property type="component" value="Unassembled WGS sequence"/>
</dbReference>
<dbReference type="GO" id="GO:0000155">
    <property type="term" value="F:phosphorelay sensor kinase activity"/>
    <property type="evidence" value="ECO:0007669"/>
    <property type="project" value="InterPro"/>
</dbReference>
<dbReference type="GO" id="GO:0006355">
    <property type="term" value="P:regulation of DNA-templated transcription"/>
    <property type="evidence" value="ECO:0007669"/>
    <property type="project" value="InterPro"/>
</dbReference>
<dbReference type="InterPro" id="IPR029016">
    <property type="entry name" value="GAF-like_dom_sf"/>
</dbReference>
<feature type="domain" description="PAS" evidence="14">
    <location>
        <begin position="31"/>
        <end position="101"/>
    </location>
</feature>
<evidence type="ECO:0000256" key="2">
    <source>
        <dbReference type="ARBA" id="ARBA00012438"/>
    </source>
</evidence>
<dbReference type="EMBL" id="VLKX01000002">
    <property type="protein sequence ID" value="TWI50741.1"/>
    <property type="molecule type" value="Genomic_DNA"/>
</dbReference>
<dbReference type="FunFam" id="1.10.287.130:FF:000002">
    <property type="entry name" value="Two-component osmosensing histidine kinase"/>
    <property type="match status" value="1"/>
</dbReference>
<dbReference type="InterPro" id="IPR003594">
    <property type="entry name" value="HATPase_dom"/>
</dbReference>
<dbReference type="PANTHER" id="PTHR43304">
    <property type="entry name" value="PHYTOCHROME-LIKE PROTEIN CPH1"/>
    <property type="match status" value="1"/>
</dbReference>
<keyword evidence="6" id="KW-0418">Kinase</keyword>
<evidence type="ECO:0000256" key="10">
    <source>
        <dbReference type="ARBA" id="ARBA00068150"/>
    </source>
</evidence>
<accession>A0A562Q223</accession>
<dbReference type="InterPro" id="IPR004358">
    <property type="entry name" value="Sig_transdc_His_kin-like_C"/>
</dbReference>
<feature type="domain" description="PAC" evidence="15">
    <location>
        <begin position="228"/>
        <end position="280"/>
    </location>
</feature>
<gene>
    <name evidence="16" type="ORF">DFR66_10269</name>
    <name evidence="17" type="ORF">IQ02_00647</name>
</gene>
<reference evidence="16 18" key="2">
    <citation type="submission" date="2018-07" db="EMBL/GenBank/DDBJ databases">
        <title>Genomic Encyclopedia of Type Strains, Phase IV (KMG-IV): sequencing the most valuable type-strain genomes for metagenomic binning, comparative biology and taxonomic classification.</title>
        <authorList>
            <person name="Goeker M."/>
        </authorList>
    </citation>
    <scope>NUCLEOTIDE SEQUENCE [LARGE SCALE GENOMIC DNA]</scope>
    <source>
        <strain evidence="16 18">DSM 19728</strain>
    </source>
</reference>
<dbReference type="Gene3D" id="3.40.50.2300">
    <property type="match status" value="1"/>
</dbReference>
<dbReference type="CDD" id="cd00082">
    <property type="entry name" value="HisKA"/>
    <property type="match status" value="1"/>
</dbReference>
<keyword evidence="4" id="KW-0808">Transferase</keyword>
<dbReference type="SUPFAM" id="SSF55874">
    <property type="entry name" value="ATPase domain of HSP90 chaperone/DNA topoisomerase II/histidine kinase"/>
    <property type="match status" value="1"/>
</dbReference>
<dbReference type="InterPro" id="IPR011006">
    <property type="entry name" value="CheY-like_superfamily"/>
</dbReference>
<dbReference type="Pfam" id="PF13426">
    <property type="entry name" value="PAS_9"/>
    <property type="match status" value="3"/>
</dbReference>
<dbReference type="Gene3D" id="3.30.450.40">
    <property type="match status" value="1"/>
</dbReference>
<dbReference type="SUPFAM" id="SSF55781">
    <property type="entry name" value="GAF domain-like"/>
    <property type="match status" value="1"/>
</dbReference>
<protein>
    <recommendedName>
        <fullName evidence="10">Sensory/regulatory protein RpfC</fullName>
        <ecNumber evidence="2">2.7.13.3</ecNumber>
    </recommendedName>
</protein>
<dbReference type="InterPro" id="IPR001789">
    <property type="entry name" value="Sig_transdc_resp-reg_receiver"/>
</dbReference>
<evidence type="ECO:0000256" key="7">
    <source>
        <dbReference type="ARBA" id="ARBA00022840"/>
    </source>
</evidence>
<dbReference type="Pfam" id="PF00989">
    <property type="entry name" value="PAS"/>
    <property type="match status" value="2"/>
</dbReference>
<dbReference type="InterPro" id="IPR013655">
    <property type="entry name" value="PAS_fold_3"/>
</dbReference>
<dbReference type="PROSITE" id="PS50109">
    <property type="entry name" value="HIS_KIN"/>
    <property type="match status" value="1"/>
</dbReference>
<reference evidence="17 19" key="1">
    <citation type="journal article" date="2015" name="Stand. Genomic Sci.">
        <title>Genomic Encyclopedia of Bacterial and Archaeal Type Strains, Phase III: the genomes of soil and plant-associated and newly described type strains.</title>
        <authorList>
            <person name="Whitman W.B."/>
            <person name="Woyke T."/>
            <person name="Klenk H.P."/>
            <person name="Zhou Y."/>
            <person name="Lilburn T.G."/>
            <person name="Beck B.J."/>
            <person name="De Vos P."/>
            <person name="Vandamme P."/>
            <person name="Eisen J.A."/>
            <person name="Garrity G."/>
            <person name="Hugenholtz P."/>
            <person name="Kyrpides N.C."/>
        </authorList>
    </citation>
    <scope>NUCLEOTIDE SEQUENCE [LARGE SCALE GENOMIC DNA]</scope>
    <source>
        <strain evidence="17 19">CGMCC 1.5380</strain>
    </source>
</reference>
<dbReference type="PROSITE" id="PS50113">
    <property type="entry name" value="PAC"/>
    <property type="match status" value="4"/>
</dbReference>
<evidence type="ECO:0000256" key="4">
    <source>
        <dbReference type="ARBA" id="ARBA00022679"/>
    </source>
</evidence>
<dbReference type="SUPFAM" id="SSF47384">
    <property type="entry name" value="Homodimeric domain of signal transducing histidine kinase"/>
    <property type="match status" value="1"/>
</dbReference>
<name>A0A562Q223_9FLAO</name>
<comment type="caution">
    <text evidence="17">The sequence shown here is derived from an EMBL/GenBank/DDBJ whole genome shotgun (WGS) entry which is preliminary data.</text>
</comment>
<evidence type="ECO:0000256" key="9">
    <source>
        <dbReference type="ARBA" id="ARBA00064003"/>
    </source>
</evidence>
<evidence type="ECO:0000259" key="13">
    <source>
        <dbReference type="PROSITE" id="PS50110"/>
    </source>
</evidence>
<evidence type="ECO:0000256" key="1">
    <source>
        <dbReference type="ARBA" id="ARBA00000085"/>
    </source>
</evidence>
<dbReference type="SMART" id="SM00387">
    <property type="entry name" value="HATPase_c"/>
    <property type="match status" value="1"/>
</dbReference>
<proteinExistence type="predicted"/>
<dbReference type="Pfam" id="PF08448">
    <property type="entry name" value="PAS_4"/>
    <property type="match status" value="2"/>
</dbReference>
<evidence type="ECO:0000256" key="5">
    <source>
        <dbReference type="ARBA" id="ARBA00022741"/>
    </source>
</evidence>
<evidence type="ECO:0000259" key="15">
    <source>
        <dbReference type="PROSITE" id="PS50113"/>
    </source>
</evidence>
<dbReference type="SMART" id="SM00388">
    <property type="entry name" value="HisKA"/>
    <property type="match status" value="1"/>
</dbReference>
<dbReference type="Pfam" id="PF02518">
    <property type="entry name" value="HATPase_c"/>
    <property type="match status" value="1"/>
</dbReference>
<feature type="domain" description="Histidine kinase" evidence="12">
    <location>
        <begin position="1873"/>
        <end position="2095"/>
    </location>
</feature>
<dbReference type="InterPro" id="IPR035965">
    <property type="entry name" value="PAS-like_dom_sf"/>
</dbReference>
<dbReference type="Gene3D" id="3.30.565.10">
    <property type="entry name" value="Histidine kinase-like ATPase, C-terminal domain"/>
    <property type="match status" value="1"/>
</dbReference>
<evidence type="ECO:0000313" key="16">
    <source>
        <dbReference type="EMBL" id="RDI57457.1"/>
    </source>
</evidence>
<feature type="domain" description="PAS" evidence="14">
    <location>
        <begin position="1230"/>
        <end position="1293"/>
    </location>
</feature>
<dbReference type="InterPro" id="IPR000014">
    <property type="entry name" value="PAS"/>
</dbReference>
<keyword evidence="7" id="KW-0067">ATP-binding</keyword>
<dbReference type="CDD" id="cd16922">
    <property type="entry name" value="HATPase_EvgS-ArcB-TorS-like"/>
    <property type="match status" value="1"/>
</dbReference>
<dbReference type="SMART" id="SM00086">
    <property type="entry name" value="PAC"/>
    <property type="match status" value="12"/>
</dbReference>
<dbReference type="EC" id="2.7.13.3" evidence="2"/>
<dbReference type="PANTHER" id="PTHR43304:SF1">
    <property type="entry name" value="PAC DOMAIN-CONTAINING PROTEIN"/>
    <property type="match status" value="1"/>
</dbReference>
<feature type="domain" description="Response regulatory" evidence="13">
    <location>
        <begin position="2125"/>
        <end position="2243"/>
    </location>
</feature>
<comment type="subunit">
    <text evidence="9">At low DSF concentrations, interacts with RpfF.</text>
</comment>
<dbReference type="InterPro" id="IPR013767">
    <property type="entry name" value="PAS_fold"/>
</dbReference>
<dbReference type="PROSITE" id="PS50110">
    <property type="entry name" value="RESPONSE_REGULATORY"/>
    <property type="match status" value="1"/>
</dbReference>
<dbReference type="InterPro" id="IPR001610">
    <property type="entry name" value="PAC"/>
</dbReference>
<feature type="domain" description="PAS" evidence="14">
    <location>
        <begin position="1597"/>
        <end position="1667"/>
    </location>
</feature>
<reference evidence="17" key="3">
    <citation type="submission" date="2019-07" db="EMBL/GenBank/DDBJ databases">
        <authorList>
            <person name="Whitman W."/>
            <person name="Huntemann M."/>
            <person name="Clum A."/>
            <person name="Pillay M."/>
            <person name="Palaniappan K."/>
            <person name="Varghese N."/>
            <person name="Mikhailova N."/>
            <person name="Stamatis D."/>
            <person name="Reddy T."/>
            <person name="Daum C."/>
            <person name="Shapiro N."/>
            <person name="Ivanova N."/>
            <person name="Kyrpides N."/>
            <person name="Woyke T."/>
        </authorList>
    </citation>
    <scope>NUCLEOTIDE SEQUENCE</scope>
    <source>
        <strain evidence="17">CGMCC 1.5380</strain>
    </source>
</reference>
<evidence type="ECO:0000256" key="3">
    <source>
        <dbReference type="ARBA" id="ARBA00022553"/>
    </source>
</evidence>
<dbReference type="Pfam" id="PF08447">
    <property type="entry name" value="PAS_3"/>
    <property type="match status" value="6"/>
</dbReference>
<feature type="domain" description="PAS" evidence="14">
    <location>
        <begin position="1097"/>
        <end position="1167"/>
    </location>
</feature>
<feature type="domain" description="PAS" evidence="14">
    <location>
        <begin position="527"/>
        <end position="597"/>
    </location>
</feature>
<dbReference type="CDD" id="cd00130">
    <property type="entry name" value="PAS"/>
    <property type="match status" value="11"/>
</dbReference>
<evidence type="ECO:0000256" key="8">
    <source>
        <dbReference type="ARBA" id="ARBA00023012"/>
    </source>
</evidence>
<dbReference type="FunFam" id="3.30.565.10:FF:000010">
    <property type="entry name" value="Sensor histidine kinase RcsC"/>
    <property type="match status" value="1"/>
</dbReference>
<dbReference type="Gene3D" id="1.10.287.130">
    <property type="match status" value="1"/>
</dbReference>
<evidence type="ECO:0000259" key="12">
    <source>
        <dbReference type="PROSITE" id="PS50109"/>
    </source>
</evidence>
<dbReference type="SUPFAM" id="SSF55785">
    <property type="entry name" value="PYP-like sensor domain (PAS domain)"/>
    <property type="match status" value="13"/>
</dbReference>
<dbReference type="InterPro" id="IPR036097">
    <property type="entry name" value="HisK_dim/P_sf"/>
</dbReference>
<dbReference type="InterPro" id="IPR003018">
    <property type="entry name" value="GAF"/>
</dbReference>
<organism evidence="17 19">
    <name type="scientific">Flavobacterium glaciei</name>
    <dbReference type="NCBI Taxonomy" id="386300"/>
    <lineage>
        <taxon>Bacteria</taxon>
        <taxon>Pseudomonadati</taxon>
        <taxon>Bacteroidota</taxon>
        <taxon>Flavobacteriia</taxon>
        <taxon>Flavobacteriales</taxon>
        <taxon>Flavobacteriaceae</taxon>
        <taxon>Flavobacterium</taxon>
    </lineage>
</organism>
<evidence type="ECO:0000259" key="14">
    <source>
        <dbReference type="PROSITE" id="PS50112"/>
    </source>
</evidence>
<dbReference type="Gene3D" id="3.30.450.20">
    <property type="entry name" value="PAS domain"/>
    <property type="match status" value="13"/>
</dbReference>
<evidence type="ECO:0000313" key="17">
    <source>
        <dbReference type="EMBL" id="TWI50741.1"/>
    </source>
</evidence>
<dbReference type="InterPro" id="IPR003661">
    <property type="entry name" value="HisK_dim/P_dom"/>
</dbReference>
<dbReference type="Pfam" id="PF13185">
    <property type="entry name" value="GAF_2"/>
    <property type="match status" value="1"/>
</dbReference>
<feature type="domain" description="PAS" evidence="14">
    <location>
        <begin position="297"/>
        <end position="367"/>
    </location>
</feature>
<keyword evidence="18" id="KW-1185">Reference proteome</keyword>
<feature type="domain" description="PAS" evidence="14">
    <location>
        <begin position="1722"/>
        <end position="1798"/>
    </location>
</feature>
<sequence>MKKDKLSNDDLLNIIQQQESEINRLLKYKQAISNFDFYLNRTQDLVCIISFDGFFKEINPSFTQIFGYTEEELLTNPISTFIHPDDVEKTNQEIVLLSQSQSSVYFENRFINKNTEVVTLQWTITVSPSQEFVYGIGRDISLIKKNEEHLIANQKLLNEAQKIAKIGSWEFNLITKKMIWSKELYSIYEIDNKPDQNLFHEFLNLFSKDDVKSFLNKIDQCITDKNQFELEQSLILSDKNKKWIHAIVIPVLDNSGNVCALIGNTQDITEKIEYTKNLRVKEKTEAEYKLAIIKEESNAKFKNYIENAPDAVFVVDKKGNYLEANPAFTLLTGYSKKELFLMNFGDLFSLDMKEDSSRIFNFLLETGSVRGEIKGIHKNGEIRWMSIDAVKLSDNRFLVFSKDVTESKAAKELLINTFERITDAFVAIDNNWCYTYMNKKAGEILKRNPHEILGKNIWEEFPESVNKEFYNDCHRALEKQEYVYNEIFYPSTGVWIENHIYPSIDGLSNFFRDITENKKALATIENNEKYFRSLVENNDGIITVFDENFNALFRSPSSQRITGYTNEELRKISNNDYYHPDYVDYMNGIIQKTLDNPEVQIPVLFQVRHKKGHFIWLEGVLNNQLSHKNVKGIISNLRDVTERVEANEILIKEREKFSKIAATSPGLIYSMRLNKDGSLCYIYASHAVELIYGFVFEEIENNTELIFNRIHPEDLQLVLDSINDTKTNLVPLKCQYRYDHPEKGLLWHEVNSLPQQEQQGTVICHGIVTDITKRVATELAINRERNKFSIISSTLPGLIYSFYRDEQGIDYFTYISDAIYDLLGLYKNDVIADSNLFFSLIYREDIQLLMESVNEAVSTKSNWRCQFRFHHPIKGIIWLEGNSKPVIELEKVVYHGFLTDITENKNAELKVIKANRLYAFISQINQMIVRTKDKETLYKEACAIAIEFGKFKLAWISTISPISKEVIPAMMAGDDMDYFETIKSISTDATIPEGRGPEGTVIREDKYVICNDIENDPMMVPWKEEALKRNFLSAMVLPIRHFGTVVGTFTFYSDEINYFDDEEIALLEEATDDVAFALDIFEKEALRNRAELAIKVSEQRYHTLTEHVPVGIFHTDVTGYTTYVNPMWCQISGLSYEEAIGNGWFKAVHEEDKKTLLEGWENASNNQKKSLSEYRFVRPDGSVAWVMGQAIPEKNVRNEIIGYIGTITDITERKIAEDAILKEKLLSETIINNLPGVFYLYERSATFVKWNKNFETVSGYTAEEIAQMEPINFYDEDFKEIIRTRIKTVFEKKLPGIEVELFTKNKNKIPYYINSHAIEYQGKECLLGIGLDLSDIKKAEEKIKIANERFEMISAATNDAVFEVNLLTGESWNNKAFVNLFGFGSNELYGANYNGLWRSKIHPDDKARVIKKLEDSILGTTNLWSDEFRFQKNDGSYGIFYYRIFISRDETGKAIRLNGALIEITELKNIKEQLINSEEKYKSLIEQASDAIFINDVSGNLLEVNESASVMLGYTKEELCSKNVTDLYSEEELIAKPIMYLELISGEKTLIERKMLHKNHSIISVEITAKMIGDGRIVAIVRDVSERKKIDDEFKKMHKKLEAILGAIPDMLFEVDLKGKIYNYHSRRNDLLEMSDSQFLGKNFIDILPPDAANLCLSAIREASEKGFSAGRQYSLRFETGIRWFELSIAPMQESLEHDIHFICLSRDITNAKESDFALFKSEERYRGLLNNLDAGIVVHASDTSIIVNNLKASELLGLTDDQMKGVTAYDPTWDFLNEDNSVMQTENYPVNQIIANKRAIKNFKLGVNRPANNDVVWLLINGFPDMDSDGNINEIVISFVDITEQKLMEMELINAKEQAEGANKAKTDFLANMSHEIRTPLNGIIGFTHLLMKSNLKKNQAEYMTTVNESATSLMDIVNDVLDFSKIESGKLDLNIEEVNLFKLTNQVIDLFKFQAKQKKIDLKLDIGKSVPQHILADSVRLKQILVNLLSNAVKFTTFGEIRLDINEIEVSDRKWSTIKFSVKDTGVGIKSGNNEKIFNSFVQEDNSTNRKFGGTGLGLAISNQLLALMDSKLQLISKYGDGSDFFFVIKFKKAKHKKNADASIAKSILVDTITPLSTLNGYKVLIVEDNKVNVLLAKALVKRIILNCTIFEAKDGNEAVELYKKESPDVILMDIQMPNKNGYEATNEIRQLKGSENIPIIAITAGIMVGDKEKCLDAGMNDYLPKPIIQLDLEKILYKWLKKN</sequence>
<feature type="domain" description="PAS" evidence="14">
    <location>
        <begin position="653"/>
        <end position="729"/>
    </location>
</feature>
<dbReference type="Pfam" id="PF00072">
    <property type="entry name" value="Response_reg"/>
    <property type="match status" value="1"/>
</dbReference>
<feature type="modified residue" description="4-aspartylphosphate" evidence="11">
    <location>
        <position position="2176"/>
    </location>
</feature>
<evidence type="ECO:0000256" key="11">
    <source>
        <dbReference type="PROSITE-ProRule" id="PRU00169"/>
    </source>
</evidence>
<dbReference type="InterPro" id="IPR036890">
    <property type="entry name" value="HATPase_C_sf"/>
</dbReference>
<feature type="domain" description="PAS" evidence="14">
    <location>
        <begin position="1477"/>
        <end position="1532"/>
    </location>
</feature>
<dbReference type="InterPro" id="IPR000700">
    <property type="entry name" value="PAS-assoc_C"/>
</dbReference>
<dbReference type="InterPro" id="IPR005467">
    <property type="entry name" value="His_kinase_dom"/>
</dbReference>
<evidence type="ECO:0000256" key="6">
    <source>
        <dbReference type="ARBA" id="ARBA00022777"/>
    </source>
</evidence>
<dbReference type="SMART" id="SM00091">
    <property type="entry name" value="PAS"/>
    <property type="match status" value="12"/>
</dbReference>
<feature type="domain" description="PAS" evidence="14">
    <location>
        <begin position="1346"/>
        <end position="1420"/>
    </location>
</feature>
<feature type="domain" description="PAC" evidence="15">
    <location>
        <begin position="1170"/>
        <end position="1222"/>
    </location>
</feature>
<dbReference type="SUPFAM" id="SSF52172">
    <property type="entry name" value="CheY-like"/>
    <property type="match status" value="1"/>
</dbReference>
<dbReference type="NCBIfam" id="TIGR00229">
    <property type="entry name" value="sensory_box"/>
    <property type="match status" value="9"/>
</dbReference>
<dbReference type="CDD" id="cd17546">
    <property type="entry name" value="REC_hyHK_CKI1_RcsC-like"/>
    <property type="match status" value="1"/>
</dbReference>
<keyword evidence="5" id="KW-0547">Nucleotide-binding</keyword>